<dbReference type="GO" id="GO:0003824">
    <property type="term" value="F:catalytic activity"/>
    <property type="evidence" value="ECO:0007669"/>
    <property type="project" value="InterPro"/>
</dbReference>
<feature type="short sequence motif" description="Histidine triad motif" evidence="2 3">
    <location>
        <begin position="96"/>
        <end position="100"/>
    </location>
</feature>
<comment type="caution">
    <text evidence="5">The sequence shown here is derived from an EMBL/GenBank/DDBJ whole genome shotgun (WGS) entry which is preliminary data.</text>
</comment>
<dbReference type="AlphaFoldDB" id="A0A1F5FUG3"/>
<dbReference type="InterPro" id="IPR036265">
    <property type="entry name" value="HIT-like_sf"/>
</dbReference>
<dbReference type="InterPro" id="IPR019808">
    <property type="entry name" value="Histidine_triad_CS"/>
</dbReference>
<feature type="domain" description="HIT" evidence="4">
    <location>
        <begin position="7"/>
        <end position="112"/>
    </location>
</feature>
<evidence type="ECO:0000313" key="5">
    <source>
        <dbReference type="EMBL" id="OGD83253.1"/>
    </source>
</evidence>
<organism evidence="5 6">
    <name type="scientific">Candidatus Curtissbacteria bacterium RBG_13_40_7</name>
    <dbReference type="NCBI Taxonomy" id="1797706"/>
    <lineage>
        <taxon>Bacteria</taxon>
        <taxon>Candidatus Curtissiibacteriota</taxon>
    </lineage>
</organism>
<evidence type="ECO:0000256" key="3">
    <source>
        <dbReference type="PROSITE-ProRule" id="PRU00464"/>
    </source>
</evidence>
<dbReference type="InterPro" id="IPR001310">
    <property type="entry name" value="Histidine_triad_HIT"/>
</dbReference>
<dbReference type="Gene3D" id="3.30.428.10">
    <property type="entry name" value="HIT-like"/>
    <property type="match status" value="1"/>
</dbReference>
<dbReference type="Proteomes" id="UP000179252">
    <property type="component" value="Unassembled WGS sequence"/>
</dbReference>
<sequence length="112" mass="12456">MTSKDCLFCKIVKRKITIKPVLETGEIIAFNDINPISDIHILIVPKEHIGSVVTVGEKDAPQIIAMFKAAQQLVKERKLSAFRLAFNGGSYQHVPHLHMHLLAGGSVKWSKL</sequence>
<name>A0A1F5FUG3_9BACT</name>
<dbReference type="PROSITE" id="PS00892">
    <property type="entry name" value="HIT_1"/>
    <property type="match status" value="1"/>
</dbReference>
<proteinExistence type="predicted"/>
<dbReference type="PRINTS" id="PR00332">
    <property type="entry name" value="HISTRIAD"/>
</dbReference>
<dbReference type="SUPFAM" id="SSF54197">
    <property type="entry name" value="HIT-like"/>
    <property type="match status" value="1"/>
</dbReference>
<dbReference type="PROSITE" id="PS51084">
    <property type="entry name" value="HIT_2"/>
    <property type="match status" value="1"/>
</dbReference>
<evidence type="ECO:0000259" key="4">
    <source>
        <dbReference type="PROSITE" id="PS51084"/>
    </source>
</evidence>
<dbReference type="EMBL" id="MFAU01000055">
    <property type="protein sequence ID" value="OGD83253.1"/>
    <property type="molecule type" value="Genomic_DNA"/>
</dbReference>
<reference evidence="5 6" key="1">
    <citation type="journal article" date="2016" name="Nat. Commun.">
        <title>Thousands of microbial genomes shed light on interconnected biogeochemical processes in an aquifer system.</title>
        <authorList>
            <person name="Anantharaman K."/>
            <person name="Brown C.T."/>
            <person name="Hug L.A."/>
            <person name="Sharon I."/>
            <person name="Castelle C.J."/>
            <person name="Probst A.J."/>
            <person name="Thomas B.C."/>
            <person name="Singh A."/>
            <person name="Wilkins M.J."/>
            <person name="Karaoz U."/>
            <person name="Brodie E.L."/>
            <person name="Williams K.H."/>
            <person name="Hubbard S.S."/>
            <person name="Banfield J.F."/>
        </authorList>
    </citation>
    <scope>NUCLEOTIDE SEQUENCE [LARGE SCALE GENOMIC DNA]</scope>
</reference>
<gene>
    <name evidence="5" type="ORF">A2165_00755</name>
</gene>
<evidence type="ECO:0000256" key="1">
    <source>
        <dbReference type="PIRSR" id="PIRSR601310-1"/>
    </source>
</evidence>
<accession>A0A1F5FUG3</accession>
<feature type="active site" description="Tele-AMP-histidine intermediate" evidence="1">
    <location>
        <position position="98"/>
    </location>
</feature>
<dbReference type="Pfam" id="PF11969">
    <property type="entry name" value="DcpS_C"/>
    <property type="match status" value="1"/>
</dbReference>
<evidence type="ECO:0000256" key="2">
    <source>
        <dbReference type="PIRSR" id="PIRSR601310-3"/>
    </source>
</evidence>
<dbReference type="PANTHER" id="PTHR23089">
    <property type="entry name" value="HISTIDINE TRIAD HIT PROTEIN"/>
    <property type="match status" value="1"/>
</dbReference>
<protein>
    <recommendedName>
        <fullName evidence="4">HIT domain-containing protein</fullName>
    </recommendedName>
</protein>
<dbReference type="InterPro" id="IPR011146">
    <property type="entry name" value="HIT-like"/>
</dbReference>
<evidence type="ECO:0000313" key="6">
    <source>
        <dbReference type="Proteomes" id="UP000179252"/>
    </source>
</evidence>